<comment type="similarity">
    <text evidence="1">Belongs to the four-carbon acid sugar kinase family.</text>
</comment>
<dbReference type="GO" id="GO:0005524">
    <property type="term" value="F:ATP binding"/>
    <property type="evidence" value="ECO:0007669"/>
    <property type="project" value="UniProtKB-KW"/>
</dbReference>
<keyword evidence="9" id="KW-0560">Oxidoreductase</keyword>
<dbReference type="Gene3D" id="3.40.980.20">
    <property type="entry name" value="Four-carbon acid sugar kinase, nucleotide binding domain"/>
    <property type="match status" value="1"/>
</dbReference>
<keyword evidence="4" id="KW-0418">Kinase</keyword>
<accession>A0AAE4CP28</accession>
<evidence type="ECO:0000256" key="6">
    <source>
        <dbReference type="ARBA" id="ARBA00023277"/>
    </source>
</evidence>
<keyword evidence="3" id="KW-0547">Nucleotide-binding</keyword>
<evidence type="ECO:0000256" key="4">
    <source>
        <dbReference type="ARBA" id="ARBA00022777"/>
    </source>
</evidence>
<evidence type="ECO:0000256" key="1">
    <source>
        <dbReference type="ARBA" id="ARBA00005715"/>
    </source>
</evidence>
<keyword evidence="10" id="KW-1185">Reference proteome</keyword>
<name>A0AAE4CP28_9ACTN</name>
<evidence type="ECO:0000256" key="5">
    <source>
        <dbReference type="ARBA" id="ARBA00022840"/>
    </source>
</evidence>
<proteinExistence type="inferred from homology"/>
<dbReference type="InterPro" id="IPR042213">
    <property type="entry name" value="NBD_C_sf"/>
</dbReference>
<dbReference type="GO" id="GO:0050570">
    <property type="term" value="F:4-hydroxythreonine-4-phosphate dehydrogenase activity"/>
    <property type="evidence" value="ECO:0007669"/>
    <property type="project" value="UniProtKB-EC"/>
</dbReference>
<evidence type="ECO:0000313" key="10">
    <source>
        <dbReference type="Proteomes" id="UP001180845"/>
    </source>
</evidence>
<dbReference type="SUPFAM" id="SSF142764">
    <property type="entry name" value="YgbK-like"/>
    <property type="match status" value="1"/>
</dbReference>
<comment type="caution">
    <text evidence="9">The sequence shown here is derived from an EMBL/GenBank/DDBJ whole genome shotgun (WGS) entry which is preliminary data.</text>
</comment>
<dbReference type="Gene3D" id="3.40.50.10840">
    <property type="entry name" value="Putative sugar-binding, N-terminal domain"/>
    <property type="match status" value="1"/>
</dbReference>
<gene>
    <name evidence="9" type="ORF">JOF55_004197</name>
</gene>
<evidence type="ECO:0000256" key="2">
    <source>
        <dbReference type="ARBA" id="ARBA00022679"/>
    </source>
</evidence>
<organism evidence="9 10">
    <name type="scientific">Haloactinomyces albus</name>
    <dbReference type="NCBI Taxonomy" id="1352928"/>
    <lineage>
        <taxon>Bacteria</taxon>
        <taxon>Bacillati</taxon>
        <taxon>Actinomycetota</taxon>
        <taxon>Actinomycetes</taxon>
        <taxon>Actinopolysporales</taxon>
        <taxon>Actinopolysporaceae</taxon>
        <taxon>Haloactinomyces</taxon>
    </lineage>
</organism>
<keyword evidence="2" id="KW-0808">Transferase</keyword>
<evidence type="ECO:0000259" key="7">
    <source>
        <dbReference type="Pfam" id="PF07005"/>
    </source>
</evidence>
<dbReference type="InterPro" id="IPR010737">
    <property type="entry name" value="4-carb_acid_sugar_kinase_N"/>
</dbReference>
<dbReference type="EC" id="1.1.1.262" evidence="9"/>
<dbReference type="Pfam" id="PF07005">
    <property type="entry name" value="SBD_N"/>
    <property type="match status" value="1"/>
</dbReference>
<feature type="domain" description="Four-carbon acid sugar kinase N-terminal" evidence="7">
    <location>
        <begin position="4"/>
        <end position="155"/>
    </location>
</feature>
<dbReference type="AlphaFoldDB" id="A0AAE4CP28"/>
<reference evidence="9" key="1">
    <citation type="submission" date="2023-07" db="EMBL/GenBank/DDBJ databases">
        <title>Sequencing the genomes of 1000 actinobacteria strains.</title>
        <authorList>
            <person name="Klenk H.-P."/>
        </authorList>
    </citation>
    <scope>NUCLEOTIDE SEQUENCE</scope>
    <source>
        <strain evidence="9">DSM 45977</strain>
    </source>
</reference>
<dbReference type="Proteomes" id="UP001180845">
    <property type="component" value="Unassembled WGS sequence"/>
</dbReference>
<evidence type="ECO:0000256" key="3">
    <source>
        <dbReference type="ARBA" id="ARBA00022741"/>
    </source>
</evidence>
<dbReference type="InterPro" id="IPR031475">
    <property type="entry name" value="NBD_C"/>
</dbReference>
<protein>
    <submittedName>
        <fullName evidence="9">4-hydroxythreonine-4-phosphate dehydrogenase</fullName>
        <ecNumber evidence="9">1.1.1.262</ecNumber>
    </submittedName>
</protein>
<evidence type="ECO:0000259" key="8">
    <source>
        <dbReference type="Pfam" id="PF17042"/>
    </source>
</evidence>
<keyword evidence="5" id="KW-0067">ATP-binding</keyword>
<evidence type="ECO:0000313" key="9">
    <source>
        <dbReference type="EMBL" id="MDR7304016.1"/>
    </source>
</evidence>
<keyword evidence="6" id="KW-0119">Carbohydrate metabolism</keyword>
<sequence>MGAVRSALNEYSAHQPLVFFKIDSLLRGNIAATVRAASDQPVVLAPALPLGGRTVVNGVLHCDGVPLHESRAWQAERATPPVTIADVLAPMPCRIMTVDDVRSGELHARLVASIAADRIPVCDSATDTDLDTILTATVEIPDVRLIGSGGLASALGRALAVPGALPAPPMNPEHALLIVVGTADPGAAHQMRMLTDAGVRTVGIDARPPVQVEPRPDEVARLLTALEQGPAMLTLDAPDGVEPACSAELVRLLAATVQRTVEHVSSPTDLVLTGGETARRVLDGLGIDALTPITQVHHGAVHSRTPTGTSVVTRPGSFGDADSLVRIVEHLRPARKRKAEH</sequence>
<dbReference type="EMBL" id="JAVDXW010000001">
    <property type="protein sequence ID" value="MDR7304016.1"/>
    <property type="molecule type" value="Genomic_DNA"/>
</dbReference>
<dbReference type="Pfam" id="PF17042">
    <property type="entry name" value="NBD_C"/>
    <property type="match status" value="1"/>
</dbReference>
<feature type="domain" description="Four-carbon acid sugar kinase nucleotide binding" evidence="8">
    <location>
        <begin position="177"/>
        <end position="324"/>
    </location>
</feature>
<dbReference type="GO" id="GO:0016301">
    <property type="term" value="F:kinase activity"/>
    <property type="evidence" value="ECO:0007669"/>
    <property type="project" value="UniProtKB-KW"/>
</dbReference>
<dbReference type="InterPro" id="IPR037051">
    <property type="entry name" value="4-carb_acid_sugar_kinase_N_sf"/>
</dbReference>